<dbReference type="InterPro" id="IPR012541">
    <property type="entry name" value="DBP10_C"/>
</dbReference>
<proteinExistence type="predicted"/>
<dbReference type="GO" id="GO:0005524">
    <property type="term" value="F:ATP binding"/>
    <property type="evidence" value="ECO:0007669"/>
    <property type="project" value="InterPro"/>
</dbReference>
<organism evidence="3 4">
    <name type="scientific">Rhizopus stolonifer</name>
    <name type="common">Rhizopus nigricans</name>
    <dbReference type="NCBI Taxonomy" id="4846"/>
    <lineage>
        <taxon>Eukaryota</taxon>
        <taxon>Fungi</taxon>
        <taxon>Fungi incertae sedis</taxon>
        <taxon>Mucoromycota</taxon>
        <taxon>Mucoromycotina</taxon>
        <taxon>Mucoromycetes</taxon>
        <taxon>Mucorales</taxon>
        <taxon>Mucorineae</taxon>
        <taxon>Rhizopodaceae</taxon>
        <taxon>Rhizopus</taxon>
    </lineage>
</organism>
<dbReference type="GO" id="GO:0005634">
    <property type="term" value="C:nucleus"/>
    <property type="evidence" value="ECO:0007669"/>
    <property type="project" value="InterPro"/>
</dbReference>
<evidence type="ECO:0000313" key="3">
    <source>
        <dbReference type="EMBL" id="RCH90158.1"/>
    </source>
</evidence>
<keyword evidence="4" id="KW-1185">Reference proteome</keyword>
<feature type="region of interest" description="Disordered" evidence="1">
    <location>
        <begin position="92"/>
        <end position="190"/>
    </location>
</feature>
<feature type="compositionally biased region" description="Polar residues" evidence="1">
    <location>
        <begin position="1"/>
        <end position="13"/>
    </location>
</feature>
<evidence type="ECO:0000313" key="4">
    <source>
        <dbReference type="Proteomes" id="UP000253551"/>
    </source>
</evidence>
<keyword evidence="3" id="KW-0347">Helicase</keyword>
<reference evidence="3 4" key="1">
    <citation type="journal article" date="2018" name="G3 (Bethesda)">
        <title>Phylogenetic and Phylogenomic Definition of Rhizopus Species.</title>
        <authorList>
            <person name="Gryganskyi A.P."/>
            <person name="Golan J."/>
            <person name="Dolatabadi S."/>
            <person name="Mondo S."/>
            <person name="Robb S."/>
            <person name="Idnurm A."/>
            <person name="Muszewska A."/>
            <person name="Steczkiewicz K."/>
            <person name="Masonjones S."/>
            <person name="Liao H.L."/>
            <person name="Gajdeczka M.T."/>
            <person name="Anike F."/>
            <person name="Vuek A."/>
            <person name="Anishchenko I.M."/>
            <person name="Voigt K."/>
            <person name="de Hoog G.S."/>
            <person name="Smith M.E."/>
            <person name="Heitman J."/>
            <person name="Vilgalys R."/>
            <person name="Stajich J.E."/>
        </authorList>
    </citation>
    <scope>NUCLEOTIDE SEQUENCE [LARGE SCALE GENOMIC DNA]</scope>
    <source>
        <strain evidence="3 4">LSU 92-RS-03</strain>
    </source>
</reference>
<protein>
    <submittedName>
        <fullName evidence="3">ATP-dependent RNA helicase dbp10</fullName>
    </submittedName>
</protein>
<dbReference type="GO" id="GO:0003723">
    <property type="term" value="F:RNA binding"/>
    <property type="evidence" value="ECO:0007669"/>
    <property type="project" value="InterPro"/>
</dbReference>
<dbReference type="EMBL" id="PJQM01003207">
    <property type="protein sequence ID" value="RCH90158.1"/>
    <property type="molecule type" value="Genomic_DNA"/>
</dbReference>
<dbReference type="Pfam" id="PF08147">
    <property type="entry name" value="DBP10CT"/>
    <property type="match status" value="1"/>
</dbReference>
<sequence length="190" mass="21577">MTNTGNFAEQASKAQLDLTGDDKDAMKSGKNMLRWDAKKKKFVRGTGVGSDNKKMIRTESGALISASYKSGRFDDWAKKKHIAIPRAGERELENATKLSQKRFRHTRTEESKPLDPLSYDYDKKMKKRKLKEADSVTEGTSMGQKRVGQHGKAKSELKNAGQIRKDRIAYEKRREKSTRRPSRKGGKGRK</sequence>
<gene>
    <name evidence="3" type="primary">DBP10_2</name>
    <name evidence="3" type="ORF">CU098_010367</name>
</gene>
<comment type="caution">
    <text evidence="3">The sequence shown here is derived from an EMBL/GenBank/DDBJ whole genome shotgun (WGS) entry which is preliminary data.</text>
</comment>
<dbReference type="AlphaFoldDB" id="A0A367JJP4"/>
<keyword evidence="3" id="KW-0378">Hydrolase</keyword>
<feature type="domain" description="DBP10 C-terminal" evidence="2">
    <location>
        <begin position="17"/>
        <end position="79"/>
    </location>
</feature>
<accession>A0A367JJP4</accession>
<dbReference type="OrthoDB" id="2443294at2759"/>
<keyword evidence="3" id="KW-0547">Nucleotide-binding</keyword>
<name>A0A367JJP4_RHIST</name>
<dbReference type="SMART" id="SM01123">
    <property type="entry name" value="DBP10CT"/>
    <property type="match status" value="1"/>
</dbReference>
<dbReference type="STRING" id="4846.A0A367JJP4"/>
<evidence type="ECO:0000256" key="1">
    <source>
        <dbReference type="SAM" id="MobiDB-lite"/>
    </source>
</evidence>
<dbReference type="Proteomes" id="UP000253551">
    <property type="component" value="Unassembled WGS sequence"/>
</dbReference>
<feature type="region of interest" description="Disordered" evidence="1">
    <location>
        <begin position="1"/>
        <end position="31"/>
    </location>
</feature>
<keyword evidence="3" id="KW-0067">ATP-binding</keyword>
<evidence type="ECO:0000259" key="2">
    <source>
        <dbReference type="SMART" id="SM01123"/>
    </source>
</evidence>
<dbReference type="GO" id="GO:0003724">
    <property type="term" value="F:RNA helicase activity"/>
    <property type="evidence" value="ECO:0007669"/>
    <property type="project" value="InterPro"/>
</dbReference>
<feature type="compositionally biased region" description="Basic and acidic residues" evidence="1">
    <location>
        <begin position="153"/>
        <end position="174"/>
    </location>
</feature>
<feature type="compositionally biased region" description="Basic residues" evidence="1">
    <location>
        <begin position="175"/>
        <end position="190"/>
    </location>
</feature>